<evidence type="ECO:0000313" key="1">
    <source>
        <dbReference type="EMBL" id="KAI6661356.1"/>
    </source>
</evidence>
<gene>
    <name evidence="1" type="ORF">LOD99_9983</name>
</gene>
<sequence length="115" mass="13960">MSQTDIEDIENMLTLAKHNRFRKALEKMVEKVVREKTQREEVTRRLATQQLKRKARRRQRGLSLLPCSRAKRVKANDLRISWVKYGWTCSVQCPPYEYVLDHFHDERWQRKFWGA</sequence>
<proteinExistence type="predicted"/>
<dbReference type="EMBL" id="JAKMXF010000013">
    <property type="protein sequence ID" value="KAI6661356.1"/>
    <property type="molecule type" value="Genomic_DNA"/>
</dbReference>
<organism evidence="1 2">
    <name type="scientific">Oopsacas minuta</name>
    <dbReference type="NCBI Taxonomy" id="111878"/>
    <lineage>
        <taxon>Eukaryota</taxon>
        <taxon>Metazoa</taxon>
        <taxon>Porifera</taxon>
        <taxon>Hexactinellida</taxon>
        <taxon>Hexasterophora</taxon>
        <taxon>Lyssacinosida</taxon>
        <taxon>Leucopsacidae</taxon>
        <taxon>Oopsacas</taxon>
    </lineage>
</organism>
<keyword evidence="2" id="KW-1185">Reference proteome</keyword>
<evidence type="ECO:0000313" key="2">
    <source>
        <dbReference type="Proteomes" id="UP001165289"/>
    </source>
</evidence>
<name>A0AAV7KIV2_9METZ</name>
<comment type="caution">
    <text evidence="1">The sequence shown here is derived from an EMBL/GenBank/DDBJ whole genome shotgun (WGS) entry which is preliminary data.</text>
</comment>
<reference evidence="1 2" key="1">
    <citation type="journal article" date="2023" name="BMC Biol.">
        <title>The compact genome of the sponge Oopsacas minuta (Hexactinellida) is lacking key metazoan core genes.</title>
        <authorList>
            <person name="Santini S."/>
            <person name="Schenkelaars Q."/>
            <person name="Jourda C."/>
            <person name="Duchesne M."/>
            <person name="Belahbib H."/>
            <person name="Rocher C."/>
            <person name="Selva M."/>
            <person name="Riesgo A."/>
            <person name="Vervoort M."/>
            <person name="Leys S.P."/>
            <person name="Kodjabachian L."/>
            <person name="Le Bivic A."/>
            <person name="Borchiellini C."/>
            <person name="Claverie J.M."/>
            <person name="Renard E."/>
        </authorList>
    </citation>
    <scope>NUCLEOTIDE SEQUENCE [LARGE SCALE GENOMIC DNA]</scope>
    <source>
        <strain evidence="1">SPO-2</strain>
    </source>
</reference>
<dbReference type="Proteomes" id="UP001165289">
    <property type="component" value="Unassembled WGS sequence"/>
</dbReference>
<accession>A0AAV7KIV2</accession>
<dbReference type="AlphaFoldDB" id="A0AAV7KIV2"/>
<protein>
    <submittedName>
        <fullName evidence="1">Uncharacterized protein</fullName>
    </submittedName>
</protein>